<reference evidence="6 7" key="1">
    <citation type="submission" date="2016-12" db="EMBL/GenBank/DDBJ databases">
        <title>Isolation and genomic insights into novel planktonic Zetaproteobacteria from stratified waters of the Chesapeake Bay.</title>
        <authorList>
            <person name="McAllister S.M."/>
            <person name="Kato S."/>
            <person name="Chan C.S."/>
            <person name="Chiu B.K."/>
            <person name="Field E.K."/>
        </authorList>
    </citation>
    <scope>NUCLEOTIDE SEQUENCE [LARGE SCALE GENOMIC DNA]</scope>
    <source>
        <strain evidence="6 7">CP-8</strain>
    </source>
</reference>
<dbReference type="InterPro" id="IPR023210">
    <property type="entry name" value="NADP_OxRdtase_dom"/>
</dbReference>
<dbReference type="Gene3D" id="3.20.20.100">
    <property type="entry name" value="NADP-dependent oxidoreductase domain"/>
    <property type="match status" value="1"/>
</dbReference>
<keyword evidence="1" id="KW-0521">NADP</keyword>
<name>A0A2K8L8Q8_9PROT</name>
<protein>
    <recommendedName>
        <fullName evidence="4">Protein tas</fullName>
    </recommendedName>
</protein>
<dbReference type="PRINTS" id="PR00069">
    <property type="entry name" value="ALDKETRDTASE"/>
</dbReference>
<evidence type="ECO:0000313" key="7">
    <source>
        <dbReference type="Proteomes" id="UP000231637"/>
    </source>
</evidence>
<evidence type="ECO:0000259" key="5">
    <source>
        <dbReference type="Pfam" id="PF00248"/>
    </source>
</evidence>
<dbReference type="InterPro" id="IPR020471">
    <property type="entry name" value="AKR"/>
</dbReference>
<dbReference type="PANTHER" id="PTHR43364">
    <property type="entry name" value="NADH-SPECIFIC METHYLGLYOXAL REDUCTASE-RELATED"/>
    <property type="match status" value="1"/>
</dbReference>
<evidence type="ECO:0000256" key="2">
    <source>
        <dbReference type="ARBA" id="ARBA00023002"/>
    </source>
</evidence>
<dbReference type="CDD" id="cd19094">
    <property type="entry name" value="AKR_Tas-like"/>
    <property type="match status" value="1"/>
</dbReference>
<dbReference type="Proteomes" id="UP000231637">
    <property type="component" value="Chromosome"/>
</dbReference>
<dbReference type="GO" id="GO:0016491">
    <property type="term" value="F:oxidoreductase activity"/>
    <property type="evidence" value="ECO:0007669"/>
    <property type="project" value="UniProtKB-KW"/>
</dbReference>
<dbReference type="EMBL" id="CP018800">
    <property type="protein sequence ID" value="ATX82619.1"/>
    <property type="molecule type" value="Genomic_DNA"/>
</dbReference>
<organism evidence="6 7">
    <name type="scientific">Mariprofundus ferrinatatus</name>
    <dbReference type="NCBI Taxonomy" id="1921087"/>
    <lineage>
        <taxon>Bacteria</taxon>
        <taxon>Pseudomonadati</taxon>
        <taxon>Pseudomonadota</taxon>
        <taxon>Candidatius Mariprofundia</taxon>
        <taxon>Mariprofundales</taxon>
        <taxon>Mariprofundaceae</taxon>
        <taxon>Mariprofundus</taxon>
    </lineage>
</organism>
<dbReference type="RefSeq" id="WP_100265944.1">
    <property type="nucleotide sequence ID" value="NZ_CP018800.1"/>
</dbReference>
<dbReference type="AlphaFoldDB" id="A0A2K8L8Q8"/>
<gene>
    <name evidence="6" type="ORF">Ga0123462_1772</name>
</gene>
<dbReference type="Pfam" id="PF00248">
    <property type="entry name" value="Aldo_ket_red"/>
    <property type="match status" value="1"/>
</dbReference>
<feature type="domain" description="NADP-dependent oxidoreductase" evidence="5">
    <location>
        <begin position="15"/>
        <end position="337"/>
    </location>
</feature>
<dbReference type="PANTHER" id="PTHR43364:SF4">
    <property type="entry name" value="NAD(P)-LINKED OXIDOREDUCTASE SUPERFAMILY PROTEIN"/>
    <property type="match status" value="1"/>
</dbReference>
<dbReference type="NCBIfam" id="NF007912">
    <property type="entry name" value="PRK10625.1"/>
    <property type="match status" value="1"/>
</dbReference>
<dbReference type="OrthoDB" id="5288808at2"/>
<sequence>MKQNRLGNTEIEVSEICLGTMTWGEQNSRDDAFAQMDYAVGHGINFFDTAELYAIPPRPETYGATESIIGEWFSRRGNRSNIILASKVCGPTAWCPHIRNGEAKLDRSNIVTACDASLKRLKTDYIDIYQTHWPERSTNYFGKLNYAHHEQESFTPIPETLEALSGLVSAGKVRHIGISNETAWGAMQFLQCAKTMGLERIVSIQNPYSLLNRSFEIGLAEIACREKVGLLAYSPLAFGALSGKYLNGKRPQGCRLTLFEHYTRYSGPIAEKAVAAYVEVAIKHGLDPAQMALAFIRQQPFVSATIIGATCMQQLSDNIASSEVTLTDECIADIEAVFQRYSNPCP</sequence>
<keyword evidence="2" id="KW-0560">Oxidoreductase</keyword>
<evidence type="ECO:0000313" key="6">
    <source>
        <dbReference type="EMBL" id="ATX82619.1"/>
    </source>
</evidence>
<dbReference type="InterPro" id="IPR036812">
    <property type="entry name" value="NAD(P)_OxRdtase_dom_sf"/>
</dbReference>
<dbReference type="SUPFAM" id="SSF51430">
    <property type="entry name" value="NAD(P)-linked oxidoreductase"/>
    <property type="match status" value="1"/>
</dbReference>
<comment type="similarity">
    <text evidence="3">Belongs to the aldo/keto reductase family. Aldo/keto reductase 2 subfamily.</text>
</comment>
<evidence type="ECO:0000256" key="3">
    <source>
        <dbReference type="ARBA" id="ARBA00038157"/>
    </source>
</evidence>
<dbReference type="KEGG" id="mfn:Ga0123462_1772"/>
<keyword evidence="7" id="KW-1185">Reference proteome</keyword>
<dbReference type="FunFam" id="3.20.20.100:FF:000005">
    <property type="entry name" value="NADP(H)-dependent aldo-keto reductase"/>
    <property type="match status" value="1"/>
</dbReference>
<proteinExistence type="inferred from homology"/>
<evidence type="ECO:0000256" key="1">
    <source>
        <dbReference type="ARBA" id="ARBA00022857"/>
    </source>
</evidence>
<dbReference type="InterPro" id="IPR050523">
    <property type="entry name" value="AKR_Detox_Biosynth"/>
</dbReference>
<evidence type="ECO:0000256" key="4">
    <source>
        <dbReference type="ARBA" id="ARBA00070119"/>
    </source>
</evidence>
<accession>A0A2K8L8Q8</accession>